<reference evidence="1" key="1">
    <citation type="submission" date="2020-08" db="EMBL/GenBank/DDBJ databases">
        <title>Multicomponent nature underlies the extraordinary mechanical properties of spider dragline silk.</title>
        <authorList>
            <person name="Kono N."/>
            <person name="Nakamura H."/>
            <person name="Mori M."/>
            <person name="Yoshida Y."/>
            <person name="Ohtoshi R."/>
            <person name="Malay A.D."/>
            <person name="Moran D.A.P."/>
            <person name="Tomita M."/>
            <person name="Numata K."/>
            <person name="Arakawa K."/>
        </authorList>
    </citation>
    <scope>NUCLEOTIDE SEQUENCE</scope>
</reference>
<dbReference type="AlphaFoldDB" id="A0A8X6TGC4"/>
<evidence type="ECO:0000313" key="2">
    <source>
        <dbReference type="Proteomes" id="UP000887013"/>
    </source>
</evidence>
<gene>
    <name evidence="1" type="ORF">NPIL_16751</name>
</gene>
<dbReference type="Proteomes" id="UP000887013">
    <property type="component" value="Unassembled WGS sequence"/>
</dbReference>
<organism evidence="1 2">
    <name type="scientific">Nephila pilipes</name>
    <name type="common">Giant wood spider</name>
    <name type="synonym">Nephila maculata</name>
    <dbReference type="NCBI Taxonomy" id="299642"/>
    <lineage>
        <taxon>Eukaryota</taxon>
        <taxon>Metazoa</taxon>
        <taxon>Ecdysozoa</taxon>
        <taxon>Arthropoda</taxon>
        <taxon>Chelicerata</taxon>
        <taxon>Arachnida</taxon>
        <taxon>Araneae</taxon>
        <taxon>Araneomorphae</taxon>
        <taxon>Entelegynae</taxon>
        <taxon>Araneoidea</taxon>
        <taxon>Nephilidae</taxon>
        <taxon>Nephila</taxon>
    </lineage>
</organism>
<proteinExistence type="predicted"/>
<protein>
    <submittedName>
        <fullName evidence="1">Uncharacterized protein</fullName>
    </submittedName>
</protein>
<evidence type="ECO:0000313" key="1">
    <source>
        <dbReference type="EMBL" id="GFT06804.1"/>
    </source>
</evidence>
<accession>A0A8X6TGC4</accession>
<comment type="caution">
    <text evidence="1">The sequence shown here is derived from an EMBL/GenBank/DDBJ whole genome shotgun (WGS) entry which is preliminary data.</text>
</comment>
<keyword evidence="2" id="KW-1185">Reference proteome</keyword>
<sequence>MYLIFLTGELEIRQLSPGESDRISQEDVDDNILGPNQGYPYETEIYVRKQSNKIYVLGTMVVNNLPTVVANPLQVEICLMNLLLLLISCEGSPSTDIKLIRTIRGHCI</sequence>
<dbReference type="EMBL" id="BMAW01008091">
    <property type="protein sequence ID" value="GFT06804.1"/>
    <property type="molecule type" value="Genomic_DNA"/>
</dbReference>
<name>A0A8X6TGC4_NEPPI</name>